<dbReference type="GO" id="GO:0007155">
    <property type="term" value="P:cell adhesion"/>
    <property type="evidence" value="ECO:0007669"/>
    <property type="project" value="InterPro"/>
</dbReference>
<dbReference type="EMBL" id="NITY01000001">
    <property type="protein sequence ID" value="PHM46462.1"/>
    <property type="molecule type" value="Genomic_DNA"/>
</dbReference>
<dbReference type="EMBL" id="FORG01000010">
    <property type="protein sequence ID" value="SFJ48500.1"/>
    <property type="molecule type" value="Genomic_DNA"/>
</dbReference>
<evidence type="ECO:0000313" key="3">
    <source>
        <dbReference type="EMBL" id="SFJ48500.1"/>
    </source>
</evidence>
<keyword evidence="1" id="KW-1133">Transmembrane helix</keyword>
<feature type="transmembrane region" description="Helical" evidence="1">
    <location>
        <begin position="12"/>
        <end position="40"/>
    </location>
</feature>
<reference evidence="4" key="2">
    <citation type="submission" date="2016-10" db="EMBL/GenBank/DDBJ databases">
        <authorList>
            <person name="Varghese N."/>
            <person name="Submissions S."/>
        </authorList>
    </citation>
    <scope>NUCLEOTIDE SEQUENCE [LARGE SCALE GENOMIC DNA]</scope>
    <source>
        <strain evidence="4">DSM 17908</strain>
    </source>
</reference>
<dbReference type="AlphaFoldDB" id="A0A1I3RR23"/>
<accession>A0A1I3RR23</accession>
<evidence type="ECO:0000313" key="4">
    <source>
        <dbReference type="Proteomes" id="UP000198919"/>
    </source>
</evidence>
<dbReference type="InterPro" id="IPR036937">
    <property type="entry name" value="Adhesion_dom_fimbrial_sf"/>
</dbReference>
<proteinExistence type="predicted"/>
<evidence type="ECO:0000256" key="1">
    <source>
        <dbReference type="SAM" id="Phobius"/>
    </source>
</evidence>
<evidence type="ECO:0008006" key="6">
    <source>
        <dbReference type="Google" id="ProtNLM"/>
    </source>
</evidence>
<reference evidence="3" key="1">
    <citation type="submission" date="2016-10" db="EMBL/GenBank/DDBJ databases">
        <authorList>
            <person name="de Groot N.N."/>
        </authorList>
    </citation>
    <scope>NUCLEOTIDE SEQUENCE [LARGE SCALE GENOMIC DNA]</scope>
    <source>
        <strain evidence="3">DSM 17908</strain>
    </source>
</reference>
<reference evidence="2 5" key="3">
    <citation type="journal article" date="2017" name="Nat. Microbiol.">
        <title>Natural product diversity associated with the nematode symbionts Photorhabdus and Xenorhabdus.</title>
        <authorList>
            <person name="Tobias N.J."/>
            <person name="Wolff H."/>
            <person name="Djahanschiri B."/>
            <person name="Grundmann F."/>
            <person name="Kronenwerth M."/>
            <person name="Shi Y.M."/>
            <person name="Simonyi S."/>
            <person name="Grun P."/>
            <person name="Shapiro-Ilan D."/>
            <person name="Pidot S.J."/>
            <person name="Stinear T.P."/>
            <person name="Ebersberger I."/>
            <person name="Bode H.B."/>
        </authorList>
    </citation>
    <scope>NUCLEOTIDE SEQUENCE [LARGE SCALE GENOMIC DNA]</scope>
    <source>
        <strain evidence="2 5">DSM 17908</strain>
    </source>
</reference>
<dbReference type="STRING" id="351675.SAMN05421680_11016"/>
<sequence>MMNVISHNSRTILFFGKGIWLGVSVKKFNFIFIFCLLIAYHDFSYCNTGGWHFYISSGNSNFNGNYAGVSPRDGTLPIKFELPSQVFGRVSINNANKCTDKVKVNNYAVLNLENSVKFRFNGAVYNANLAMSDSDLSIIKNENYYYENPGFVTILSNGYYSDVNCMKNNSYQSFENRIKMPGSIKYKIEGEIPFGVHRGSIVIGKLGYYGEPTPQAYWEKYTKSLSYGTILNLNYIINITNSCAVVLPDKIALTHDSLTTTNFEDHNMAYQYHIQCQSPVPVNFSLTANNTVSTFEDGKIKLKLPFNNQGVESLLVLEGYDPMLKGKNNIAQIKVGSGGELLTLSSTLIKKLDVVTPGTYSAKAVLEVWID</sequence>
<gene>
    <name evidence="3" type="ORF">SAMN05421680_11016</name>
    <name evidence="2" type="ORF">Xmau_00876</name>
</gene>
<keyword evidence="1" id="KW-0812">Transmembrane</keyword>
<evidence type="ECO:0000313" key="5">
    <source>
        <dbReference type="Proteomes" id="UP000224607"/>
    </source>
</evidence>
<organism evidence="3 4">
    <name type="scientific">Xenorhabdus mauleonii</name>
    <dbReference type="NCBI Taxonomy" id="351675"/>
    <lineage>
        <taxon>Bacteria</taxon>
        <taxon>Pseudomonadati</taxon>
        <taxon>Pseudomonadota</taxon>
        <taxon>Gammaproteobacteria</taxon>
        <taxon>Enterobacterales</taxon>
        <taxon>Morganellaceae</taxon>
        <taxon>Xenorhabdus</taxon>
    </lineage>
</organism>
<protein>
    <recommendedName>
        <fullName evidence="6">Fimbrial protein</fullName>
    </recommendedName>
</protein>
<evidence type="ECO:0000313" key="2">
    <source>
        <dbReference type="EMBL" id="PHM46462.1"/>
    </source>
</evidence>
<dbReference type="Proteomes" id="UP000198919">
    <property type="component" value="Unassembled WGS sequence"/>
</dbReference>
<dbReference type="Proteomes" id="UP000224607">
    <property type="component" value="Unassembled WGS sequence"/>
</dbReference>
<keyword evidence="5" id="KW-1185">Reference proteome</keyword>
<dbReference type="RefSeq" id="WP_092510925.1">
    <property type="nucleotide sequence ID" value="NZ_NITY01000001.1"/>
</dbReference>
<keyword evidence="1" id="KW-0472">Membrane</keyword>
<name>A0A1I3RR23_9GAMM</name>
<dbReference type="Gene3D" id="2.60.40.1090">
    <property type="entry name" value="Fimbrial-type adhesion domain"/>
    <property type="match status" value="1"/>
</dbReference>
<dbReference type="GO" id="GO:0009289">
    <property type="term" value="C:pilus"/>
    <property type="evidence" value="ECO:0007669"/>
    <property type="project" value="InterPro"/>
</dbReference>